<name>A0ABR6W923_9BACT</name>
<keyword evidence="3" id="KW-1185">Reference proteome</keyword>
<proteinExistence type="predicted"/>
<accession>A0ABR6W923</accession>
<evidence type="ECO:0000256" key="1">
    <source>
        <dbReference type="SAM" id="MobiDB-lite"/>
    </source>
</evidence>
<protein>
    <recommendedName>
        <fullName evidence="4">CopG family transcriptional regulator</fullName>
    </recommendedName>
</protein>
<organism evidence="2 3">
    <name type="scientific">Spirosoma utsteinense</name>
    <dbReference type="NCBI Taxonomy" id="2585773"/>
    <lineage>
        <taxon>Bacteria</taxon>
        <taxon>Pseudomonadati</taxon>
        <taxon>Bacteroidota</taxon>
        <taxon>Cytophagia</taxon>
        <taxon>Cytophagales</taxon>
        <taxon>Cytophagaceae</taxon>
        <taxon>Spirosoma</taxon>
    </lineage>
</organism>
<sequence>MEAKEPKARGGFRPGSGRKPISTKSKIPVSIDTDLVAWLAQFGSRKRSLMVNDAVKLMREEMTRQSGLK</sequence>
<comment type="caution">
    <text evidence="2">The sequence shown here is derived from an EMBL/GenBank/DDBJ whole genome shotgun (WGS) entry which is preliminary data.</text>
</comment>
<reference evidence="2 3" key="1">
    <citation type="submission" date="2019-06" db="EMBL/GenBank/DDBJ databases">
        <title>Spirosoma utsteinense sp. nov. isolated from Antarctic ice-free soils.</title>
        <authorList>
            <person name="Tahon G."/>
        </authorList>
    </citation>
    <scope>NUCLEOTIDE SEQUENCE [LARGE SCALE GENOMIC DNA]</scope>
    <source>
        <strain evidence="2 3">LMG 31447</strain>
    </source>
</reference>
<dbReference type="EMBL" id="VFIA01000022">
    <property type="protein sequence ID" value="MBC3793073.1"/>
    <property type="molecule type" value="Genomic_DNA"/>
</dbReference>
<gene>
    <name evidence="2" type="ORF">FH603_3590</name>
</gene>
<evidence type="ECO:0000313" key="2">
    <source>
        <dbReference type="EMBL" id="MBC3793073.1"/>
    </source>
</evidence>
<evidence type="ECO:0000313" key="3">
    <source>
        <dbReference type="Proteomes" id="UP000700732"/>
    </source>
</evidence>
<dbReference type="RefSeq" id="WP_186738856.1">
    <property type="nucleotide sequence ID" value="NZ_VFIA01000022.1"/>
</dbReference>
<dbReference type="Proteomes" id="UP000700732">
    <property type="component" value="Unassembled WGS sequence"/>
</dbReference>
<feature type="region of interest" description="Disordered" evidence="1">
    <location>
        <begin position="1"/>
        <end position="26"/>
    </location>
</feature>
<evidence type="ECO:0008006" key="4">
    <source>
        <dbReference type="Google" id="ProtNLM"/>
    </source>
</evidence>